<dbReference type="PANTHER" id="PTHR42892">
    <property type="entry name" value="GLUCOSAMINE-6-PHOSPHATE DEAMINASE-LIKE PROTEIN BT_0258-RELATED"/>
    <property type="match status" value="1"/>
</dbReference>
<dbReference type="Gene3D" id="3.40.50.1360">
    <property type="match status" value="1"/>
</dbReference>
<evidence type="ECO:0000313" key="1">
    <source>
        <dbReference type="EMBL" id="PIV63911.1"/>
    </source>
</evidence>
<dbReference type="SUPFAM" id="SSF100950">
    <property type="entry name" value="NagB/RpiA/CoA transferase-like"/>
    <property type="match status" value="1"/>
</dbReference>
<organism evidence="1 2">
    <name type="scientific">bacterium (Candidatus Ratteibacteria) CG01_land_8_20_14_3_00_40_19</name>
    <dbReference type="NCBI Taxonomy" id="2014290"/>
    <lineage>
        <taxon>Bacteria</taxon>
        <taxon>Candidatus Ratteibacteria</taxon>
    </lineage>
</organism>
<sequence>MEKFDYSLAKFLPFQDEAECARVRKIKKEDLCKHPNPEFKIRIIEKPENFYLEFALDIVERLKKANQDEKKLVAIFPVGPMPQYPIAASLINKLKISCKNLISFNMDEYANEKGESAPAGWPGSFQKAMREEFFLRIDKDLRPPENQIHFPTTEILSSYGKMIEDAGGADIVYGGIGWCGHIAFWEAHLGKEFGDDLDAYKKAGPRCVELHPMTIMQNALHSFSGDWSWVPPKANTIGPAQIIGAKYRSFWLDGYLGGGISWQRFIARLVAHGRVNTLVPGSLLQTAPGTYTILGGVAENVEIKMK</sequence>
<dbReference type="Proteomes" id="UP000228886">
    <property type="component" value="Unassembled WGS sequence"/>
</dbReference>
<name>A0A2M7E8A3_9BACT</name>
<dbReference type="InterPro" id="IPR052960">
    <property type="entry name" value="GlcN6P_deaminase-like"/>
</dbReference>
<protein>
    <recommendedName>
        <fullName evidence="3">Glucosamine-6-phosphate isomerase</fullName>
    </recommendedName>
</protein>
<proteinExistence type="predicted"/>
<evidence type="ECO:0008006" key="3">
    <source>
        <dbReference type="Google" id="ProtNLM"/>
    </source>
</evidence>
<dbReference type="PANTHER" id="PTHR42892:SF1">
    <property type="entry name" value="GLUCOSAMINE-6-PHOSPHATE ISOMERASE"/>
    <property type="match status" value="1"/>
</dbReference>
<gene>
    <name evidence="1" type="ORF">COS11_04940</name>
</gene>
<comment type="caution">
    <text evidence="1">The sequence shown here is derived from an EMBL/GenBank/DDBJ whole genome shotgun (WGS) entry which is preliminary data.</text>
</comment>
<dbReference type="InterPro" id="IPR037171">
    <property type="entry name" value="NagB/RpiA_transferase-like"/>
</dbReference>
<reference evidence="2" key="1">
    <citation type="submission" date="2017-09" db="EMBL/GenBank/DDBJ databases">
        <title>Depth-based differentiation of microbial function through sediment-hosted aquifers and enrichment of novel symbionts in the deep terrestrial subsurface.</title>
        <authorList>
            <person name="Probst A.J."/>
            <person name="Ladd B."/>
            <person name="Jarett J.K."/>
            <person name="Geller-Mcgrath D.E."/>
            <person name="Sieber C.M.K."/>
            <person name="Emerson J.B."/>
            <person name="Anantharaman K."/>
            <person name="Thomas B.C."/>
            <person name="Malmstrom R."/>
            <person name="Stieglmeier M."/>
            <person name="Klingl A."/>
            <person name="Woyke T."/>
            <person name="Ryan C.M."/>
            <person name="Banfield J.F."/>
        </authorList>
    </citation>
    <scope>NUCLEOTIDE SEQUENCE [LARGE SCALE GENOMIC DNA]</scope>
</reference>
<accession>A0A2M7E8A3</accession>
<dbReference type="AlphaFoldDB" id="A0A2M7E8A3"/>
<dbReference type="EMBL" id="PETL01000233">
    <property type="protein sequence ID" value="PIV63911.1"/>
    <property type="molecule type" value="Genomic_DNA"/>
</dbReference>
<evidence type="ECO:0000313" key="2">
    <source>
        <dbReference type="Proteomes" id="UP000228886"/>
    </source>
</evidence>